<proteinExistence type="predicted"/>
<organism evidence="1">
    <name type="scientific">marine sediment metagenome</name>
    <dbReference type="NCBI Taxonomy" id="412755"/>
    <lineage>
        <taxon>unclassified sequences</taxon>
        <taxon>metagenomes</taxon>
        <taxon>ecological metagenomes</taxon>
    </lineage>
</organism>
<gene>
    <name evidence="1" type="ORF">S03H2_50362</name>
</gene>
<comment type="caution">
    <text evidence="1">The sequence shown here is derived from an EMBL/GenBank/DDBJ whole genome shotgun (WGS) entry which is preliminary data.</text>
</comment>
<accession>X1H3A2</accession>
<sequence length="64" mass="7181">MKTKILVLGLACLIFIFVFTLTPQSPSKSAFYFSEYTKAVANVHNLHVIFCVKVTSEQAESIVR</sequence>
<protein>
    <submittedName>
        <fullName evidence="1">Uncharacterized protein</fullName>
    </submittedName>
</protein>
<feature type="non-terminal residue" evidence="1">
    <location>
        <position position="64"/>
    </location>
</feature>
<evidence type="ECO:0000313" key="1">
    <source>
        <dbReference type="EMBL" id="GAH64641.1"/>
    </source>
</evidence>
<dbReference type="EMBL" id="BARU01031878">
    <property type="protein sequence ID" value="GAH64641.1"/>
    <property type="molecule type" value="Genomic_DNA"/>
</dbReference>
<dbReference type="AlphaFoldDB" id="X1H3A2"/>
<name>X1H3A2_9ZZZZ</name>
<reference evidence="1" key="1">
    <citation type="journal article" date="2014" name="Front. Microbiol.">
        <title>High frequency of phylogenetically diverse reductive dehalogenase-homologous genes in deep subseafloor sedimentary metagenomes.</title>
        <authorList>
            <person name="Kawai M."/>
            <person name="Futagami T."/>
            <person name="Toyoda A."/>
            <person name="Takaki Y."/>
            <person name="Nishi S."/>
            <person name="Hori S."/>
            <person name="Arai W."/>
            <person name="Tsubouchi T."/>
            <person name="Morono Y."/>
            <person name="Uchiyama I."/>
            <person name="Ito T."/>
            <person name="Fujiyama A."/>
            <person name="Inagaki F."/>
            <person name="Takami H."/>
        </authorList>
    </citation>
    <scope>NUCLEOTIDE SEQUENCE</scope>
    <source>
        <strain evidence="1">Expedition CK06-06</strain>
    </source>
</reference>